<dbReference type="RefSeq" id="WP_114882334.1">
    <property type="nucleotide sequence ID" value="NZ_CP029608.1"/>
</dbReference>
<dbReference type="KEGG" id="pke:DLD99_11905"/>
<sequence length="102" mass="11409">MNHLNNDLRADFVEAVEEISTLMSEAYEQLGLVPDDHALAQAGLENGSEIVLDYVDHNEAGLAFEHLLYMINEPPLLISEKCISVLARIAKTLNIPFRDDED</sequence>
<proteinExistence type="predicted"/>
<evidence type="ECO:0000313" key="1">
    <source>
        <dbReference type="EMBL" id="AXI61145.1"/>
    </source>
</evidence>
<dbReference type="EMBL" id="CP029608">
    <property type="protein sequence ID" value="AXI61145.1"/>
    <property type="molecule type" value="Genomic_DNA"/>
</dbReference>
<accession>A0A345RPC9</accession>
<organism evidence="1 2">
    <name type="scientific">Pseudomonas kribbensis</name>
    <dbReference type="NCBI Taxonomy" id="1628086"/>
    <lineage>
        <taxon>Bacteria</taxon>
        <taxon>Pseudomonadati</taxon>
        <taxon>Pseudomonadota</taxon>
        <taxon>Gammaproteobacteria</taxon>
        <taxon>Pseudomonadales</taxon>
        <taxon>Pseudomonadaceae</taxon>
        <taxon>Pseudomonas</taxon>
    </lineage>
</organism>
<evidence type="ECO:0008006" key="3">
    <source>
        <dbReference type="Google" id="ProtNLM"/>
    </source>
</evidence>
<dbReference type="AlphaFoldDB" id="A0A345RPC9"/>
<protein>
    <recommendedName>
        <fullName evidence="3">MafI family immunity protein</fullName>
    </recommendedName>
</protein>
<dbReference type="Proteomes" id="UP000253720">
    <property type="component" value="Chromosome"/>
</dbReference>
<dbReference type="NCBIfam" id="NF033691">
    <property type="entry name" value="immunity_MafI"/>
    <property type="match status" value="1"/>
</dbReference>
<reference evidence="1 2" key="1">
    <citation type="submission" date="2018-05" db="EMBL/GenBank/DDBJ databases">
        <title>Complete genome sequence of Pseudomonas kribbensis 46-2(T).</title>
        <authorList>
            <person name="Jeong H."/>
            <person name="Lee S.-G."/>
            <person name="Rha E."/>
            <person name="Kim H."/>
        </authorList>
    </citation>
    <scope>NUCLEOTIDE SEQUENCE [LARGE SCALE GENOMIC DNA]</scope>
    <source>
        <strain evidence="1 2">46-2</strain>
    </source>
</reference>
<name>A0A345RPC9_9PSED</name>
<evidence type="ECO:0000313" key="2">
    <source>
        <dbReference type="Proteomes" id="UP000253720"/>
    </source>
</evidence>
<gene>
    <name evidence="1" type="ORF">DLD99_11905</name>
</gene>
<keyword evidence="2" id="KW-1185">Reference proteome</keyword>
<dbReference type="InterPro" id="IPR047880">
    <property type="entry name" value="MafI-like"/>
</dbReference>